<dbReference type="EMBL" id="FLUO01000001">
    <property type="protein sequence ID" value="SBV97069.1"/>
    <property type="molecule type" value="Genomic_DNA"/>
</dbReference>
<name>A0A212JCD6_9PROT</name>
<dbReference type="Pfam" id="PF01709">
    <property type="entry name" value="Transcrip_reg"/>
    <property type="match status" value="1"/>
</dbReference>
<evidence type="ECO:0000256" key="3">
    <source>
        <dbReference type="ARBA" id="ARBA00023015"/>
    </source>
</evidence>
<feature type="domain" description="TACO1/YebC-like second and third" evidence="7">
    <location>
        <begin position="82"/>
        <end position="236"/>
    </location>
</feature>
<dbReference type="NCBIfam" id="TIGR01033">
    <property type="entry name" value="YebC/PmpR family DNA-binding transcriptional regulator"/>
    <property type="match status" value="1"/>
</dbReference>
<comment type="subcellular location">
    <subcellularLocation>
        <location evidence="6">Cytoplasm</location>
    </subcellularLocation>
</comment>
<protein>
    <recommendedName>
        <fullName evidence="6">Probable transcriptional regulatory protein KL86APRO_10839</fullName>
    </recommendedName>
</protein>
<evidence type="ECO:0000313" key="9">
    <source>
        <dbReference type="EMBL" id="SBV97069.1"/>
    </source>
</evidence>
<evidence type="ECO:0000256" key="6">
    <source>
        <dbReference type="HAMAP-Rule" id="MF_00693"/>
    </source>
</evidence>
<keyword evidence="3 6" id="KW-0805">Transcription regulation</keyword>
<dbReference type="InterPro" id="IPR017856">
    <property type="entry name" value="Integrase-like_N"/>
</dbReference>
<evidence type="ECO:0000256" key="5">
    <source>
        <dbReference type="ARBA" id="ARBA00023163"/>
    </source>
</evidence>
<keyword evidence="5 6" id="KW-0804">Transcription</keyword>
<feature type="domain" description="TACO1/YebC-like N-terminal" evidence="8">
    <location>
        <begin position="5"/>
        <end position="73"/>
    </location>
</feature>
<dbReference type="Pfam" id="PF20772">
    <property type="entry name" value="TACO1_YebC_N"/>
    <property type="match status" value="1"/>
</dbReference>
<dbReference type="InterPro" id="IPR026564">
    <property type="entry name" value="Transcrip_reg_TACO1-like_dom3"/>
</dbReference>
<dbReference type="GO" id="GO:0006355">
    <property type="term" value="P:regulation of DNA-templated transcription"/>
    <property type="evidence" value="ECO:0007669"/>
    <property type="project" value="UniProtKB-UniRule"/>
</dbReference>
<dbReference type="InterPro" id="IPR049083">
    <property type="entry name" value="TACO1_YebC_N"/>
</dbReference>
<dbReference type="InterPro" id="IPR002876">
    <property type="entry name" value="Transcrip_reg_TACO1-like"/>
</dbReference>
<keyword evidence="2 6" id="KW-0963">Cytoplasm</keyword>
<evidence type="ECO:0000256" key="4">
    <source>
        <dbReference type="ARBA" id="ARBA00023125"/>
    </source>
</evidence>
<dbReference type="InterPro" id="IPR048300">
    <property type="entry name" value="TACO1_YebC-like_2nd/3rd_dom"/>
</dbReference>
<evidence type="ECO:0000259" key="8">
    <source>
        <dbReference type="Pfam" id="PF20772"/>
    </source>
</evidence>
<dbReference type="PANTHER" id="PTHR12532">
    <property type="entry name" value="TRANSLATIONAL ACTIVATOR OF CYTOCHROME C OXIDASE 1"/>
    <property type="match status" value="1"/>
</dbReference>
<dbReference type="AlphaFoldDB" id="A0A212JCD6"/>
<sequence>MAGHSQFKNIMHRKGAQDAQRAKIFTKLAREITVSAKIGLPDPAANPRLRAAIIAARAQSMPKDNIDRAIKRALPGADDTNYVEMRYEGRGPGGVFLIVEALTDNRNRTASEVRSTFNKLGGQMGESNSVLFNFERVGLIQYKPEAADADAMFEAALDAGAQDVVSTDDGHDILTAPDELHAVKDALEKAFGEAAAARLEWKPQTTVSLDVNTAQSLFRLIDALDDNDDVQRVFGNYELSDEVAAALDA</sequence>
<dbReference type="PANTHER" id="PTHR12532:SF6">
    <property type="entry name" value="TRANSCRIPTIONAL REGULATORY PROTEIN YEBC-RELATED"/>
    <property type="match status" value="1"/>
</dbReference>
<comment type="similarity">
    <text evidence="1 6">Belongs to the TACO1 family.</text>
</comment>
<dbReference type="GO" id="GO:0005829">
    <property type="term" value="C:cytosol"/>
    <property type="evidence" value="ECO:0007669"/>
    <property type="project" value="TreeGrafter"/>
</dbReference>
<organism evidence="9">
    <name type="scientific">uncultured Alphaproteobacteria bacterium</name>
    <dbReference type="NCBI Taxonomy" id="91750"/>
    <lineage>
        <taxon>Bacteria</taxon>
        <taxon>Pseudomonadati</taxon>
        <taxon>Pseudomonadota</taxon>
        <taxon>Alphaproteobacteria</taxon>
        <taxon>environmental samples</taxon>
    </lineage>
</organism>
<dbReference type="InterPro" id="IPR029072">
    <property type="entry name" value="YebC-like"/>
</dbReference>
<evidence type="ECO:0000259" key="7">
    <source>
        <dbReference type="Pfam" id="PF01709"/>
    </source>
</evidence>
<evidence type="ECO:0000256" key="2">
    <source>
        <dbReference type="ARBA" id="ARBA00022490"/>
    </source>
</evidence>
<proteinExistence type="inferred from homology"/>
<reference evidence="9" key="1">
    <citation type="submission" date="2016-04" db="EMBL/GenBank/DDBJ databases">
        <authorList>
            <person name="Evans L.H."/>
            <person name="Alamgir A."/>
            <person name="Owens N."/>
            <person name="Weber N.D."/>
            <person name="Virtaneva K."/>
            <person name="Barbian K."/>
            <person name="Babar A."/>
            <person name="Rosenke K."/>
        </authorList>
    </citation>
    <scope>NUCLEOTIDE SEQUENCE</scope>
    <source>
        <strain evidence="9">86</strain>
    </source>
</reference>
<dbReference type="NCBIfam" id="NF009044">
    <property type="entry name" value="PRK12378.1"/>
    <property type="match status" value="1"/>
</dbReference>
<dbReference type="GO" id="GO:0003677">
    <property type="term" value="F:DNA binding"/>
    <property type="evidence" value="ECO:0007669"/>
    <property type="project" value="UniProtKB-UniRule"/>
</dbReference>
<keyword evidence="4 6" id="KW-0238">DNA-binding</keyword>
<dbReference type="HAMAP" id="MF_00693">
    <property type="entry name" value="Transcrip_reg_TACO1"/>
    <property type="match status" value="1"/>
</dbReference>
<dbReference type="Gene3D" id="1.10.10.200">
    <property type="match status" value="1"/>
</dbReference>
<accession>A0A212JCD6</accession>
<dbReference type="SUPFAM" id="SSF75625">
    <property type="entry name" value="YebC-like"/>
    <property type="match status" value="1"/>
</dbReference>
<dbReference type="NCBIfam" id="NF001030">
    <property type="entry name" value="PRK00110.1"/>
    <property type="match status" value="1"/>
</dbReference>
<evidence type="ECO:0000256" key="1">
    <source>
        <dbReference type="ARBA" id="ARBA00008724"/>
    </source>
</evidence>
<dbReference type="FunFam" id="1.10.10.200:FF:000002">
    <property type="entry name" value="Probable transcriptional regulatory protein CLM62_37755"/>
    <property type="match status" value="1"/>
</dbReference>
<gene>
    <name evidence="9" type="primary">yebC</name>
    <name evidence="9" type="ORF">KL86APRO_10839</name>
</gene>
<dbReference type="Gene3D" id="3.30.70.980">
    <property type="match status" value="2"/>
</dbReference>